<reference evidence="1 2" key="1">
    <citation type="submission" date="2016-10" db="EMBL/GenBank/DDBJ databases">
        <authorList>
            <person name="de Groot N.N."/>
        </authorList>
    </citation>
    <scope>NUCLEOTIDE SEQUENCE [LARGE SCALE GENOMIC DNA]</scope>
    <source>
        <strain evidence="1 2">CGMCC 1.10331</strain>
    </source>
</reference>
<protein>
    <submittedName>
        <fullName evidence="1">Uncharacterized protein</fullName>
    </submittedName>
</protein>
<proteinExistence type="predicted"/>
<dbReference type="EMBL" id="FNVN01000002">
    <property type="protein sequence ID" value="SEG34265.1"/>
    <property type="molecule type" value="Genomic_DNA"/>
</dbReference>
<name>A0A1H5ZEW9_9EURY</name>
<dbReference type="Proteomes" id="UP000236740">
    <property type="component" value="Unassembled WGS sequence"/>
</dbReference>
<evidence type="ECO:0000313" key="2">
    <source>
        <dbReference type="Proteomes" id="UP000236740"/>
    </source>
</evidence>
<evidence type="ECO:0000313" key="1">
    <source>
        <dbReference type="EMBL" id="SEG34265.1"/>
    </source>
</evidence>
<keyword evidence="2" id="KW-1185">Reference proteome</keyword>
<accession>A0A1H5ZEW9</accession>
<gene>
    <name evidence="1" type="ORF">SAMN04488133_1949</name>
</gene>
<organism evidence="1 2">
    <name type="scientific">Halobellus limi</name>
    <dbReference type="NCBI Taxonomy" id="699433"/>
    <lineage>
        <taxon>Archaea</taxon>
        <taxon>Methanobacteriati</taxon>
        <taxon>Methanobacteriota</taxon>
        <taxon>Stenosarchaea group</taxon>
        <taxon>Halobacteria</taxon>
        <taxon>Halobacteriales</taxon>
        <taxon>Haloferacaceae</taxon>
        <taxon>Halobellus</taxon>
    </lineage>
</organism>
<sequence length="72" mass="7975">MGISIATLALGKCMPTHSLRLSTRQLVQLMELTKGVIEDGDAPYGERLDASEMYHAANRELGYPEDGRRIRA</sequence>
<dbReference type="AlphaFoldDB" id="A0A1H5ZEW9"/>